<protein>
    <recommendedName>
        <fullName evidence="4">Carbohydrate-binding module family 19 domain-containing protein</fullName>
    </recommendedName>
</protein>
<dbReference type="Proteomes" id="UP000188320">
    <property type="component" value="Unassembled WGS sequence"/>
</dbReference>
<gene>
    <name evidence="2" type="ORF">AX774_g7955</name>
</gene>
<dbReference type="AlphaFoldDB" id="A0A1R1PCK8"/>
<organism evidence="2 3">
    <name type="scientific">Zancudomyces culisetae</name>
    <name type="common">Gut fungus</name>
    <name type="synonym">Smittium culisetae</name>
    <dbReference type="NCBI Taxonomy" id="1213189"/>
    <lineage>
        <taxon>Eukaryota</taxon>
        <taxon>Fungi</taxon>
        <taxon>Fungi incertae sedis</taxon>
        <taxon>Zoopagomycota</taxon>
        <taxon>Kickxellomycotina</taxon>
        <taxon>Harpellomycetes</taxon>
        <taxon>Harpellales</taxon>
        <taxon>Legeriomycetaceae</taxon>
        <taxon>Zancudomyces</taxon>
    </lineage>
</organism>
<comment type="caution">
    <text evidence="2">The sequence shown here is derived from an EMBL/GenBank/DDBJ whole genome shotgun (WGS) entry which is preliminary data.</text>
</comment>
<feature type="compositionally biased region" description="Polar residues" evidence="1">
    <location>
        <begin position="83"/>
        <end position="94"/>
    </location>
</feature>
<sequence>MRVSGLSKEMFASISKSTSLNKLLVLSILMGSYTGVAAVPIGKRDVTGVSNKDKARLIDQLLGNGAEDSAVLNVSSDLEIQTVTDITNPDNESNIEQKKNDVDDDSDSDSDSEDKSEDKGESSSSDNSSTSDTSESSDSTETSETTESSNSTESSDSTDSSSSGDASESTDSSSTSDSSDSSEASEVASAGIDGLKVLGPDPIGALELNRGFPAPERVFAFFKAGDSCSGNSYKCIGFNYREYLSCDQATGLYVSNQCNQGGVCHFIGENSIACGKPFTSY</sequence>
<keyword evidence="3" id="KW-1185">Reference proteome</keyword>
<feature type="compositionally biased region" description="Acidic residues" evidence="1">
    <location>
        <begin position="102"/>
        <end position="115"/>
    </location>
</feature>
<accession>A0A1R1PCK8</accession>
<proteinExistence type="predicted"/>
<evidence type="ECO:0000313" key="3">
    <source>
        <dbReference type="Proteomes" id="UP000188320"/>
    </source>
</evidence>
<feature type="compositionally biased region" description="Low complexity" evidence="1">
    <location>
        <begin position="122"/>
        <end position="186"/>
    </location>
</feature>
<feature type="region of interest" description="Disordered" evidence="1">
    <location>
        <begin position="83"/>
        <end position="188"/>
    </location>
</feature>
<evidence type="ECO:0000313" key="2">
    <source>
        <dbReference type="EMBL" id="OMH78649.1"/>
    </source>
</evidence>
<name>A0A1R1PCK8_ZANCU</name>
<dbReference type="EMBL" id="LSSK01001870">
    <property type="protein sequence ID" value="OMH78649.1"/>
    <property type="molecule type" value="Genomic_DNA"/>
</dbReference>
<evidence type="ECO:0008006" key="4">
    <source>
        <dbReference type="Google" id="ProtNLM"/>
    </source>
</evidence>
<reference evidence="3" key="1">
    <citation type="submission" date="2017-01" db="EMBL/GenBank/DDBJ databases">
        <authorList>
            <person name="Wang Y."/>
            <person name="White M."/>
            <person name="Kvist S."/>
            <person name="Moncalvo J.-M."/>
        </authorList>
    </citation>
    <scope>NUCLEOTIDE SEQUENCE [LARGE SCALE GENOMIC DNA]</scope>
    <source>
        <strain evidence="3">COL-18-3</strain>
    </source>
</reference>
<evidence type="ECO:0000256" key="1">
    <source>
        <dbReference type="SAM" id="MobiDB-lite"/>
    </source>
</evidence>